<dbReference type="EMBL" id="PVXP01000118">
    <property type="protein sequence ID" value="PRR78675.1"/>
    <property type="molecule type" value="Genomic_DNA"/>
</dbReference>
<name>A0A2T0B461_9CLOT</name>
<dbReference type="RefSeq" id="WP_106011136.1">
    <property type="nucleotide sequence ID" value="NZ_PVXP01000118.1"/>
</dbReference>
<proteinExistence type="predicted"/>
<dbReference type="SUPFAM" id="SSF47240">
    <property type="entry name" value="Ferritin-like"/>
    <property type="match status" value="1"/>
</dbReference>
<sequence>MSYTVKDGQPQGHPYFFTNKIREALIGEIIAINGYAQHIADSNMEDINAVWKSIMQDEKNHYGMLLNLLRKYDSVQYQKYNVQRNQPPIIKTTMQSYKPNYDKQIILNNVRADIKGEFEAVILYEQHLVEFYQQDIKHIFYLIASDEKEHAEHLTRVLLKYDTDKYDSLV</sequence>
<comment type="caution">
    <text evidence="1">The sequence shown here is derived from an EMBL/GenBank/DDBJ whole genome shotgun (WGS) entry which is preliminary data.</text>
</comment>
<evidence type="ECO:0000313" key="1">
    <source>
        <dbReference type="EMBL" id="PRR78675.1"/>
    </source>
</evidence>
<protein>
    <submittedName>
        <fullName evidence="1">Rubrerythrin</fullName>
    </submittedName>
</protein>
<dbReference type="InterPro" id="IPR009078">
    <property type="entry name" value="Ferritin-like_SF"/>
</dbReference>
<dbReference type="Proteomes" id="UP000237798">
    <property type="component" value="Unassembled WGS sequence"/>
</dbReference>
<dbReference type="CDD" id="cd00657">
    <property type="entry name" value="Ferritin_like"/>
    <property type="match status" value="1"/>
</dbReference>
<accession>A0A2T0B461</accession>
<dbReference type="AlphaFoldDB" id="A0A2T0B461"/>
<gene>
    <name evidence="1" type="ORF">CLLU_36060</name>
</gene>
<dbReference type="Gene3D" id="6.10.140.1960">
    <property type="match status" value="2"/>
</dbReference>
<reference evidence="1 2" key="1">
    <citation type="submission" date="2018-03" db="EMBL/GenBank/DDBJ databases">
        <title>Genome sequence of Clostridium luticellarii DSM 29923.</title>
        <authorList>
            <person name="Poehlein A."/>
            <person name="Daniel R."/>
        </authorList>
    </citation>
    <scope>NUCLEOTIDE SEQUENCE [LARGE SCALE GENOMIC DNA]</scope>
    <source>
        <strain evidence="1 2">DSM 29923</strain>
    </source>
</reference>
<dbReference type="OrthoDB" id="9811690at2"/>
<evidence type="ECO:0000313" key="2">
    <source>
        <dbReference type="Proteomes" id="UP000237798"/>
    </source>
</evidence>
<keyword evidence="2" id="KW-1185">Reference proteome</keyword>
<organism evidence="1 2">
    <name type="scientific">Clostridium luticellarii</name>
    <dbReference type="NCBI Taxonomy" id="1691940"/>
    <lineage>
        <taxon>Bacteria</taxon>
        <taxon>Bacillati</taxon>
        <taxon>Bacillota</taxon>
        <taxon>Clostridia</taxon>
        <taxon>Eubacteriales</taxon>
        <taxon>Clostridiaceae</taxon>
        <taxon>Clostridium</taxon>
    </lineage>
</organism>